<comment type="catalytic activity">
    <reaction evidence="1">
        <text>RX + glutathione = an S-substituted glutathione + a halide anion + H(+)</text>
        <dbReference type="Rhea" id="RHEA:16437"/>
        <dbReference type="ChEBI" id="CHEBI:15378"/>
        <dbReference type="ChEBI" id="CHEBI:16042"/>
        <dbReference type="ChEBI" id="CHEBI:17792"/>
        <dbReference type="ChEBI" id="CHEBI:57925"/>
        <dbReference type="ChEBI" id="CHEBI:90779"/>
        <dbReference type="EC" id="2.5.1.18"/>
    </reaction>
</comment>
<organism evidence="4 5">
    <name type="scientific">Aspergillus sydowii CBS 593.65</name>
    <dbReference type="NCBI Taxonomy" id="1036612"/>
    <lineage>
        <taxon>Eukaryota</taxon>
        <taxon>Fungi</taxon>
        <taxon>Dikarya</taxon>
        <taxon>Ascomycota</taxon>
        <taxon>Pezizomycotina</taxon>
        <taxon>Eurotiomycetes</taxon>
        <taxon>Eurotiomycetidae</taxon>
        <taxon>Eurotiales</taxon>
        <taxon>Aspergillaceae</taxon>
        <taxon>Aspergillus</taxon>
        <taxon>Aspergillus subgen. Nidulantes</taxon>
    </lineage>
</organism>
<dbReference type="PANTHER" id="PTHR42943">
    <property type="entry name" value="GLUTATHIONE S-TRANSFERASE KAPPA"/>
    <property type="match status" value="1"/>
</dbReference>
<keyword evidence="1" id="KW-0808">Transferase</keyword>
<dbReference type="CDD" id="cd03022">
    <property type="entry name" value="DsbA_HCCA_Iso"/>
    <property type="match status" value="1"/>
</dbReference>
<dbReference type="InterPro" id="IPR014440">
    <property type="entry name" value="HCCAis_GSTk"/>
</dbReference>
<accession>A0A1L9TQL7</accession>
<dbReference type="GO" id="GO:1901170">
    <property type="term" value="P:naphthalene catabolic process"/>
    <property type="evidence" value="ECO:0007669"/>
    <property type="project" value="InterPro"/>
</dbReference>
<sequence>MSRPVIEYYFSFVSLWSYIGSRRFQHLAQETNAKVILKPIDLMYIFSISGGLPVKQRAAQRQTYRLLEMERWRRIRDIPLVTYPKYYPADPSLAHRVLLAAIEESGHDSPSVQEYARLGLEAVWARELDIADPATIVRLADEARLEGKRLLKRAKTEKSLSEQETGLTKEAESKQYFGAPFYTLQGETFWGQDRLDMVEEAIKSGRDPIVVGNRY</sequence>
<dbReference type="Gene3D" id="3.40.30.10">
    <property type="entry name" value="Glutaredoxin"/>
    <property type="match status" value="1"/>
</dbReference>
<feature type="domain" description="DSBA-like thioredoxin" evidence="3">
    <location>
        <begin position="6"/>
        <end position="203"/>
    </location>
</feature>
<gene>
    <name evidence="4" type="ORF">ASPSYDRAFT_1166073</name>
</gene>
<evidence type="ECO:0000256" key="1">
    <source>
        <dbReference type="PIRNR" id="PIRNR006386"/>
    </source>
</evidence>
<dbReference type="InterPro" id="IPR036249">
    <property type="entry name" value="Thioredoxin-like_sf"/>
</dbReference>
<dbReference type="GO" id="GO:0018845">
    <property type="term" value="F:2-hydroxychromene-2-carboxylate isomerase activity"/>
    <property type="evidence" value="ECO:0007669"/>
    <property type="project" value="InterPro"/>
</dbReference>
<dbReference type="EMBL" id="KV878583">
    <property type="protein sequence ID" value="OJJ61717.1"/>
    <property type="molecule type" value="Genomic_DNA"/>
</dbReference>
<dbReference type="GO" id="GO:0005739">
    <property type="term" value="C:mitochondrion"/>
    <property type="evidence" value="ECO:0007669"/>
    <property type="project" value="TreeGrafter"/>
</dbReference>
<reference evidence="5" key="1">
    <citation type="journal article" date="2017" name="Genome Biol.">
        <title>Comparative genomics reveals high biological diversity and specific adaptations in the industrially and medically important fungal genus Aspergillus.</title>
        <authorList>
            <person name="de Vries R.P."/>
            <person name="Riley R."/>
            <person name="Wiebenga A."/>
            <person name="Aguilar-Osorio G."/>
            <person name="Amillis S."/>
            <person name="Uchima C.A."/>
            <person name="Anderluh G."/>
            <person name="Asadollahi M."/>
            <person name="Askin M."/>
            <person name="Barry K."/>
            <person name="Battaglia E."/>
            <person name="Bayram O."/>
            <person name="Benocci T."/>
            <person name="Braus-Stromeyer S.A."/>
            <person name="Caldana C."/>
            <person name="Canovas D."/>
            <person name="Cerqueira G.C."/>
            <person name="Chen F."/>
            <person name="Chen W."/>
            <person name="Choi C."/>
            <person name="Clum A."/>
            <person name="Dos Santos R.A."/>
            <person name="Damasio A.R."/>
            <person name="Diallinas G."/>
            <person name="Emri T."/>
            <person name="Fekete E."/>
            <person name="Flipphi M."/>
            <person name="Freyberg S."/>
            <person name="Gallo A."/>
            <person name="Gournas C."/>
            <person name="Habgood R."/>
            <person name="Hainaut M."/>
            <person name="Harispe M.L."/>
            <person name="Henrissat B."/>
            <person name="Hilden K.S."/>
            <person name="Hope R."/>
            <person name="Hossain A."/>
            <person name="Karabika E."/>
            <person name="Karaffa L."/>
            <person name="Karanyi Z."/>
            <person name="Krasevec N."/>
            <person name="Kuo A."/>
            <person name="Kusch H."/>
            <person name="LaButti K."/>
            <person name="Lagendijk E.L."/>
            <person name="Lapidus A."/>
            <person name="Levasseur A."/>
            <person name="Lindquist E."/>
            <person name="Lipzen A."/>
            <person name="Logrieco A.F."/>
            <person name="MacCabe A."/>
            <person name="Maekelae M.R."/>
            <person name="Malavazi I."/>
            <person name="Melin P."/>
            <person name="Meyer V."/>
            <person name="Mielnichuk N."/>
            <person name="Miskei M."/>
            <person name="Molnar A.P."/>
            <person name="Mule G."/>
            <person name="Ngan C.Y."/>
            <person name="Orejas M."/>
            <person name="Orosz E."/>
            <person name="Ouedraogo J.P."/>
            <person name="Overkamp K.M."/>
            <person name="Park H.-S."/>
            <person name="Perrone G."/>
            <person name="Piumi F."/>
            <person name="Punt P.J."/>
            <person name="Ram A.F."/>
            <person name="Ramon A."/>
            <person name="Rauscher S."/>
            <person name="Record E."/>
            <person name="Riano-Pachon D.M."/>
            <person name="Robert V."/>
            <person name="Roehrig J."/>
            <person name="Ruller R."/>
            <person name="Salamov A."/>
            <person name="Salih N.S."/>
            <person name="Samson R.A."/>
            <person name="Sandor E."/>
            <person name="Sanguinetti M."/>
            <person name="Schuetze T."/>
            <person name="Sepcic K."/>
            <person name="Shelest E."/>
            <person name="Sherlock G."/>
            <person name="Sophianopoulou V."/>
            <person name="Squina F.M."/>
            <person name="Sun H."/>
            <person name="Susca A."/>
            <person name="Todd R.B."/>
            <person name="Tsang A."/>
            <person name="Unkles S.E."/>
            <person name="van de Wiele N."/>
            <person name="van Rossen-Uffink D."/>
            <person name="Oliveira J.V."/>
            <person name="Vesth T.C."/>
            <person name="Visser J."/>
            <person name="Yu J.-H."/>
            <person name="Zhou M."/>
            <person name="Andersen M.R."/>
            <person name="Archer D.B."/>
            <person name="Baker S.E."/>
            <person name="Benoit I."/>
            <person name="Brakhage A.A."/>
            <person name="Braus G.H."/>
            <person name="Fischer R."/>
            <person name="Frisvad J.C."/>
            <person name="Goldman G.H."/>
            <person name="Houbraken J."/>
            <person name="Oakley B."/>
            <person name="Pocsi I."/>
            <person name="Scazzocchio C."/>
            <person name="Seiboth B."/>
            <person name="vanKuyk P.A."/>
            <person name="Wortman J."/>
            <person name="Dyer P.S."/>
            <person name="Grigoriev I.V."/>
        </authorList>
    </citation>
    <scope>NUCLEOTIDE SEQUENCE [LARGE SCALE GENOMIC DNA]</scope>
    <source>
        <strain evidence="5">CBS 593.65</strain>
    </source>
</reference>
<protein>
    <recommendedName>
        <fullName evidence="1">Glutathione S-transferase kappa</fullName>
        <ecNumber evidence="1">2.5.1.18</ecNumber>
    </recommendedName>
</protein>
<comment type="similarity">
    <text evidence="1">Belongs to the GST superfamily. Kappa family.</text>
</comment>
<keyword evidence="5" id="KW-1185">Reference proteome</keyword>
<dbReference type="SUPFAM" id="SSF52833">
    <property type="entry name" value="Thioredoxin-like"/>
    <property type="match status" value="1"/>
</dbReference>
<dbReference type="AlphaFoldDB" id="A0A1L9TQL7"/>
<dbReference type="GO" id="GO:0004364">
    <property type="term" value="F:glutathione transferase activity"/>
    <property type="evidence" value="ECO:0007669"/>
    <property type="project" value="UniProtKB-UniRule"/>
</dbReference>
<dbReference type="InterPro" id="IPR001853">
    <property type="entry name" value="DSBA-like_thioredoxin_dom"/>
</dbReference>
<dbReference type="PIRSF" id="PIRSF006386">
    <property type="entry name" value="HCCAis_GSTk"/>
    <property type="match status" value="1"/>
</dbReference>
<name>A0A1L9TQL7_9EURO</name>
<dbReference type="GO" id="GO:0006749">
    <property type="term" value="P:glutathione metabolic process"/>
    <property type="evidence" value="ECO:0007669"/>
    <property type="project" value="TreeGrafter"/>
</dbReference>
<dbReference type="InterPro" id="IPR044087">
    <property type="entry name" value="NahD-like"/>
</dbReference>
<proteinExistence type="inferred from homology"/>
<evidence type="ECO:0000313" key="5">
    <source>
        <dbReference type="Proteomes" id="UP000184356"/>
    </source>
</evidence>
<dbReference type="EC" id="2.5.1.18" evidence="1"/>
<evidence type="ECO:0000259" key="3">
    <source>
        <dbReference type="Pfam" id="PF01323"/>
    </source>
</evidence>
<dbReference type="VEuPathDB" id="FungiDB:ASPSYDRAFT_1166073"/>
<dbReference type="RefSeq" id="XP_040705523.1">
    <property type="nucleotide sequence ID" value="XM_040840179.1"/>
</dbReference>
<dbReference type="OrthoDB" id="4664297at2759"/>
<evidence type="ECO:0000313" key="4">
    <source>
        <dbReference type="EMBL" id="OJJ61717.1"/>
    </source>
</evidence>
<feature type="active site" description="Nucleophile" evidence="2">
    <location>
        <position position="14"/>
    </location>
</feature>
<dbReference type="Pfam" id="PF01323">
    <property type="entry name" value="DSBA"/>
    <property type="match status" value="1"/>
</dbReference>
<dbReference type="PANTHER" id="PTHR42943:SF13">
    <property type="entry name" value="GLUTATHIONE S-TRANSFERASE KAPPA-RELATED"/>
    <property type="match status" value="1"/>
</dbReference>
<dbReference type="GeneID" id="63756252"/>
<dbReference type="GO" id="GO:0004602">
    <property type="term" value="F:glutathione peroxidase activity"/>
    <property type="evidence" value="ECO:0007669"/>
    <property type="project" value="TreeGrafter"/>
</dbReference>
<dbReference type="Proteomes" id="UP000184356">
    <property type="component" value="Unassembled WGS sequence"/>
</dbReference>
<evidence type="ECO:0000256" key="2">
    <source>
        <dbReference type="PIRSR" id="PIRSR006386-1"/>
    </source>
</evidence>
<dbReference type="GO" id="GO:0005777">
    <property type="term" value="C:peroxisome"/>
    <property type="evidence" value="ECO:0007669"/>
    <property type="project" value="TreeGrafter"/>
</dbReference>
<dbReference type="InterPro" id="IPR051924">
    <property type="entry name" value="GST_Kappa/NadH"/>
</dbReference>